<reference evidence="1 2" key="1">
    <citation type="journal article" date="2020" name="Microb. Ecol.">
        <title>Ecogenomics of the Marine Benthic Filamentous Cyanobacterium Adonisia.</title>
        <authorList>
            <person name="Walter J.M."/>
            <person name="Coutinho F.H."/>
            <person name="Leomil L."/>
            <person name="Hargreaves P.I."/>
            <person name="Campeao M.E."/>
            <person name="Vieira V.V."/>
            <person name="Silva B.S."/>
            <person name="Fistarol G.O."/>
            <person name="Salomon P.S."/>
            <person name="Sawabe T."/>
            <person name="Mino S."/>
            <person name="Hosokawa M."/>
            <person name="Miyashita H."/>
            <person name="Maruyama F."/>
            <person name="van Verk M.C."/>
            <person name="Dutilh B.E."/>
            <person name="Thompson C.C."/>
            <person name="Thompson F.L."/>
        </authorList>
    </citation>
    <scope>NUCLEOTIDE SEQUENCE [LARGE SCALE GENOMIC DNA]</scope>
    <source>
        <strain evidence="1 2">CCMR0081</strain>
    </source>
</reference>
<evidence type="ECO:0000313" key="2">
    <source>
        <dbReference type="Proteomes" id="UP000481033"/>
    </source>
</evidence>
<sequence length="107" mass="12713">MKRKKSDDYYVELPEGISTDEMHGVLEKAAETVGMYISHVGGYSRKKYPNSVHWHFKRDRKEPGLLDATFWDVKNLFWLMIRHREPQWVHEIVPIFLTAIKKEIQAL</sequence>
<name>A0A6M0RM54_9CYAN</name>
<dbReference type="AlphaFoldDB" id="A0A6M0RM54"/>
<proteinExistence type="predicted"/>
<dbReference type="RefSeq" id="WP_163698881.1">
    <property type="nucleotide sequence ID" value="NZ_QXHD01000004.1"/>
</dbReference>
<dbReference type="Proteomes" id="UP000481033">
    <property type="component" value="Unassembled WGS sequence"/>
</dbReference>
<comment type="caution">
    <text evidence="1">The sequence shown here is derived from an EMBL/GenBank/DDBJ whole genome shotgun (WGS) entry which is preliminary data.</text>
</comment>
<organism evidence="1 2">
    <name type="scientific">Adonisia turfae CCMR0081</name>
    <dbReference type="NCBI Taxonomy" id="2292702"/>
    <lineage>
        <taxon>Bacteria</taxon>
        <taxon>Bacillati</taxon>
        <taxon>Cyanobacteriota</taxon>
        <taxon>Adonisia</taxon>
        <taxon>Adonisia turfae</taxon>
    </lineage>
</organism>
<gene>
    <name evidence="1" type="ORF">DXZ20_14630</name>
</gene>
<dbReference type="EMBL" id="QXHD01000004">
    <property type="protein sequence ID" value="NEZ56892.1"/>
    <property type="molecule type" value="Genomic_DNA"/>
</dbReference>
<keyword evidence="2" id="KW-1185">Reference proteome</keyword>
<evidence type="ECO:0000313" key="1">
    <source>
        <dbReference type="EMBL" id="NEZ56892.1"/>
    </source>
</evidence>
<protein>
    <submittedName>
        <fullName evidence="1">Uncharacterized protein</fullName>
    </submittedName>
</protein>
<accession>A0A6M0RM54</accession>